<organism evidence="4">
    <name type="scientific">Tolypothrix bouteillei VB521301</name>
    <dbReference type="NCBI Taxonomy" id="1479485"/>
    <lineage>
        <taxon>Bacteria</taxon>
        <taxon>Bacillati</taxon>
        <taxon>Cyanobacteriota</taxon>
        <taxon>Cyanophyceae</taxon>
        <taxon>Nostocales</taxon>
        <taxon>Tolypothrichaceae</taxon>
        <taxon>Tolypothrix</taxon>
    </lineage>
</organism>
<evidence type="ECO:0000313" key="4">
    <source>
        <dbReference type="EMBL" id="KIE12825.1"/>
    </source>
</evidence>
<gene>
    <name evidence="4" type="ORF">DA73_0204885</name>
    <name evidence="3" type="ORF">DA73_0400024330</name>
</gene>
<evidence type="ECO:0000313" key="3">
    <source>
        <dbReference type="EMBL" id="KAF3888268.1"/>
    </source>
</evidence>
<reference evidence="4" key="1">
    <citation type="journal article" date="2015" name="Genome Announc.">
        <title>Draft Genome Sequence of Tolypothrix boutellei Strain VB521301.</title>
        <authorList>
            <person name="Chandrababunaidu M.M."/>
            <person name="Singh D."/>
            <person name="Sen D."/>
            <person name="Bhan S."/>
            <person name="Das S."/>
            <person name="Gupta A."/>
            <person name="Adhikary S.P."/>
            <person name="Tripathy S."/>
        </authorList>
    </citation>
    <scope>NUCLEOTIDE SEQUENCE</scope>
    <source>
        <strain evidence="4">VB521301</strain>
    </source>
</reference>
<dbReference type="Proteomes" id="UP000029738">
    <property type="component" value="Unassembled WGS sequence"/>
</dbReference>
<feature type="transmembrane region" description="Helical" evidence="1">
    <location>
        <begin position="486"/>
        <end position="507"/>
    </location>
</feature>
<accession>A0A0C1RLG6</accession>
<keyword evidence="2" id="KW-0732">Signal</keyword>
<feature type="chain" id="PRO_5036532933" evidence="2">
    <location>
        <begin position="28"/>
        <end position="515"/>
    </location>
</feature>
<name>A0A0C1RLG6_9CYAN</name>
<sequence length="515" mass="57898">MKQIFRYSLLSLTVLTLGFKSGAPALAEAKVLLKPEALTVVGTRGTDALETRILTVRSTAPVTNLRIYAFDLYNTNRERVFPKGLITVPETIDQVNVDRLQNFPVNFKLQQAPSGEFQGDILLSYQGNEVLVPVTVRIKDPWYLPFAVLVFGVILGTTVSSYSRWGRTTDEITVDLESLRTQFESDREIPASFASRISTHLVDAKLARDTKQIEAARQSITEARNVWGRWFRQREEWLVVCKLGTDLEKKLADLPRQELHTRYIQAIQRDLKDTLSRVVNFANPKELAENIMRLYQHYLNYIQVTHQLIDFQQLLDGFKPSQLEPTARDTLQNLQDKATNLKQQLSNLLPSEQLIQPELQVIQEEIVAATITFQELKHKIEESLGFDKVGEFKPGQDKFVGVNTSVSPTVAVGETPAPSVNEASSFLAEENPILKVITALIPNPNQRLQLFSFIGYLTTIAFLAGTGFNQLYLEQSTFGANGLRDYFAILAWGFGAEATCSAVTNALRKTDESKP</sequence>
<keyword evidence="1" id="KW-0812">Transmembrane</keyword>
<dbReference type="AlphaFoldDB" id="A0A0C1RLG6"/>
<evidence type="ECO:0000313" key="5">
    <source>
        <dbReference type="Proteomes" id="UP000029738"/>
    </source>
</evidence>
<feature type="transmembrane region" description="Helical" evidence="1">
    <location>
        <begin position="448"/>
        <end position="466"/>
    </location>
</feature>
<dbReference type="OrthoDB" id="443901at2"/>
<evidence type="ECO:0000256" key="1">
    <source>
        <dbReference type="SAM" id="Phobius"/>
    </source>
</evidence>
<evidence type="ECO:0000256" key="2">
    <source>
        <dbReference type="SAM" id="SignalP"/>
    </source>
</evidence>
<reference evidence="3" key="2">
    <citation type="submission" date="2019-11" db="EMBL/GenBank/DDBJ databases">
        <title>Improved Assembly of Tolypothrix boutellei genome.</title>
        <authorList>
            <person name="Sarangi A.N."/>
            <person name="Mukherjee M."/>
            <person name="Ghosh S."/>
            <person name="Singh D."/>
            <person name="Das A."/>
            <person name="Kant S."/>
            <person name="Prusty A."/>
            <person name="Tripathy S."/>
        </authorList>
    </citation>
    <scope>NUCLEOTIDE SEQUENCE</scope>
    <source>
        <strain evidence="3">VB521301</strain>
    </source>
</reference>
<proteinExistence type="predicted"/>
<dbReference type="EMBL" id="JHEG02000019">
    <property type="protein sequence ID" value="KIE12825.1"/>
    <property type="molecule type" value="Genomic_DNA"/>
</dbReference>
<keyword evidence="1" id="KW-0472">Membrane</keyword>
<protein>
    <submittedName>
        <fullName evidence="4">Uncharacterized protein</fullName>
    </submittedName>
</protein>
<feature type="transmembrane region" description="Helical" evidence="1">
    <location>
        <begin position="142"/>
        <end position="162"/>
    </location>
</feature>
<comment type="caution">
    <text evidence="4">The sequence shown here is derived from an EMBL/GenBank/DDBJ whole genome shotgun (WGS) entry which is preliminary data.</text>
</comment>
<keyword evidence="1" id="KW-1133">Transmembrane helix</keyword>
<dbReference type="EMBL" id="JHEG04000001">
    <property type="protein sequence ID" value="KAF3888268.1"/>
    <property type="molecule type" value="Genomic_DNA"/>
</dbReference>
<dbReference type="RefSeq" id="WP_038086615.1">
    <property type="nucleotide sequence ID" value="NZ_JHEG04000001.1"/>
</dbReference>
<feature type="signal peptide" evidence="2">
    <location>
        <begin position="1"/>
        <end position="27"/>
    </location>
</feature>
<keyword evidence="5" id="KW-1185">Reference proteome</keyword>